<dbReference type="AlphaFoldDB" id="A0A1F7VFS4"/>
<dbReference type="GO" id="GO:0009236">
    <property type="term" value="P:cobalamin biosynthetic process"/>
    <property type="evidence" value="ECO:0007669"/>
    <property type="project" value="InterPro"/>
</dbReference>
<dbReference type="PANTHER" id="PTHR46638:SF1">
    <property type="entry name" value="CORRINOID ADENOSYLTRANSFERASE"/>
    <property type="match status" value="1"/>
</dbReference>
<dbReference type="Pfam" id="PF02572">
    <property type="entry name" value="CobA_CobO_BtuR"/>
    <property type="match status" value="1"/>
</dbReference>
<dbReference type="Proteomes" id="UP000177574">
    <property type="component" value="Unassembled WGS sequence"/>
</dbReference>
<name>A0A1F7VFS4_9BACT</name>
<dbReference type="GO" id="GO:0008817">
    <property type="term" value="F:corrinoid adenosyltransferase activity"/>
    <property type="evidence" value="ECO:0007669"/>
    <property type="project" value="InterPro"/>
</dbReference>
<dbReference type="PIRSF" id="PIRSF015617">
    <property type="entry name" value="Adensltrnsf_CobA"/>
    <property type="match status" value="1"/>
</dbReference>
<accession>A0A1F7VFS4</accession>
<organism evidence="1 2">
    <name type="scientific">Candidatus Uhrbacteria bacterium RIFCSPLOWO2_02_FULL_53_10</name>
    <dbReference type="NCBI Taxonomy" id="1802411"/>
    <lineage>
        <taxon>Bacteria</taxon>
        <taxon>Candidatus Uhriibacteriota</taxon>
    </lineage>
</organism>
<dbReference type="InterPro" id="IPR003724">
    <property type="entry name" value="CblAdoTrfase_CobA"/>
</dbReference>
<reference evidence="1 2" key="1">
    <citation type="journal article" date="2016" name="Nat. Commun.">
        <title>Thousands of microbial genomes shed light on interconnected biogeochemical processes in an aquifer system.</title>
        <authorList>
            <person name="Anantharaman K."/>
            <person name="Brown C.T."/>
            <person name="Hug L.A."/>
            <person name="Sharon I."/>
            <person name="Castelle C.J."/>
            <person name="Probst A.J."/>
            <person name="Thomas B.C."/>
            <person name="Singh A."/>
            <person name="Wilkins M.J."/>
            <person name="Karaoz U."/>
            <person name="Brodie E.L."/>
            <person name="Williams K.H."/>
            <person name="Hubbard S.S."/>
            <person name="Banfield J.F."/>
        </authorList>
    </citation>
    <scope>NUCLEOTIDE SEQUENCE [LARGE SCALE GENOMIC DNA]</scope>
</reference>
<dbReference type="SUPFAM" id="SSF52540">
    <property type="entry name" value="P-loop containing nucleoside triphosphate hydrolases"/>
    <property type="match status" value="1"/>
</dbReference>
<sequence>MAIQSHITRDDRIVGRRGLGLIQLFEGHGKGKTTAALGEALRAVGAGFKVAIVFFDKGGPHYAERDAIAAHLYGAIDIVGTGRDRIDPVTGRFDFSVTDEDKQEAERGLAAARTFFHNEEHQLVILDEINSTVALGMLNEERVLELLNQKPDEVECILTGRNAPESFKERAHLVTCMELKKHYFYSGVPAREGIDL</sequence>
<dbReference type="InterPro" id="IPR027417">
    <property type="entry name" value="P-loop_NTPase"/>
</dbReference>
<gene>
    <name evidence="1" type="ORF">A3I45_00745</name>
</gene>
<protein>
    <recommendedName>
        <fullName evidence="3">Cob(I)yrinic acid a,c-diamide adenosyltransferase</fullName>
    </recommendedName>
</protein>
<proteinExistence type="predicted"/>
<evidence type="ECO:0000313" key="1">
    <source>
        <dbReference type="EMBL" id="OGL89281.1"/>
    </source>
</evidence>
<comment type="caution">
    <text evidence="1">The sequence shown here is derived from an EMBL/GenBank/DDBJ whole genome shotgun (WGS) entry which is preliminary data.</text>
</comment>
<dbReference type="EMBL" id="MGET01000045">
    <property type="protein sequence ID" value="OGL89281.1"/>
    <property type="molecule type" value="Genomic_DNA"/>
</dbReference>
<dbReference type="Gene3D" id="3.40.50.300">
    <property type="entry name" value="P-loop containing nucleotide triphosphate hydrolases"/>
    <property type="match status" value="1"/>
</dbReference>
<evidence type="ECO:0008006" key="3">
    <source>
        <dbReference type="Google" id="ProtNLM"/>
    </source>
</evidence>
<dbReference type="PANTHER" id="PTHR46638">
    <property type="entry name" value="CORRINOID ADENOSYLTRANSFERASE"/>
    <property type="match status" value="1"/>
</dbReference>
<evidence type="ECO:0000313" key="2">
    <source>
        <dbReference type="Proteomes" id="UP000177574"/>
    </source>
</evidence>
<dbReference type="GO" id="GO:0005524">
    <property type="term" value="F:ATP binding"/>
    <property type="evidence" value="ECO:0007669"/>
    <property type="project" value="InterPro"/>
</dbReference>